<proteinExistence type="predicted"/>
<evidence type="ECO:0000259" key="7">
    <source>
        <dbReference type="PROSITE" id="PS52004"/>
    </source>
</evidence>
<dbReference type="InterPro" id="IPR013968">
    <property type="entry name" value="PKS_KR"/>
</dbReference>
<dbReference type="InterPro" id="IPR032821">
    <property type="entry name" value="PKS_assoc"/>
</dbReference>
<dbReference type="InterPro" id="IPR016035">
    <property type="entry name" value="Acyl_Trfase/lysoPLipase"/>
</dbReference>
<evidence type="ECO:0000256" key="2">
    <source>
        <dbReference type="ARBA" id="ARBA00022553"/>
    </source>
</evidence>
<dbReference type="Gene3D" id="1.10.1200.10">
    <property type="entry name" value="ACP-like"/>
    <property type="match status" value="1"/>
</dbReference>
<evidence type="ECO:0000256" key="5">
    <source>
        <dbReference type="ARBA" id="ARBA00023315"/>
    </source>
</evidence>
<dbReference type="PANTHER" id="PTHR43775">
    <property type="entry name" value="FATTY ACID SYNTHASE"/>
    <property type="match status" value="1"/>
</dbReference>
<dbReference type="SMART" id="SM00827">
    <property type="entry name" value="PKS_AT"/>
    <property type="match status" value="1"/>
</dbReference>
<dbReference type="InterPro" id="IPR020806">
    <property type="entry name" value="PKS_PP-bd"/>
</dbReference>
<reference evidence="9" key="1">
    <citation type="journal article" date="2019" name="Int. J. Syst. Evol. Microbiol.">
        <title>The Global Catalogue of Microorganisms (GCM) 10K type strain sequencing project: providing services to taxonomists for standard genome sequencing and annotation.</title>
        <authorList>
            <consortium name="The Broad Institute Genomics Platform"/>
            <consortium name="The Broad Institute Genome Sequencing Center for Infectious Disease"/>
            <person name="Wu L."/>
            <person name="Ma J."/>
        </authorList>
    </citation>
    <scope>NUCLEOTIDE SEQUENCE [LARGE SCALE GENOMIC DNA]</scope>
    <source>
        <strain evidence="9">CCM 7224</strain>
    </source>
</reference>
<dbReference type="InterPro" id="IPR014030">
    <property type="entry name" value="Ketoacyl_synth_N"/>
</dbReference>
<feature type="domain" description="Ketosynthase family 3 (KS3)" evidence="7">
    <location>
        <begin position="23"/>
        <end position="444"/>
    </location>
</feature>
<dbReference type="Pfam" id="PF08659">
    <property type="entry name" value="KR"/>
    <property type="match status" value="1"/>
</dbReference>
<dbReference type="PROSITE" id="PS52004">
    <property type="entry name" value="KS3_2"/>
    <property type="match status" value="1"/>
</dbReference>
<dbReference type="InterPro" id="IPR018201">
    <property type="entry name" value="Ketoacyl_synth_AS"/>
</dbReference>
<dbReference type="SMART" id="SM00825">
    <property type="entry name" value="PKS_KS"/>
    <property type="match status" value="1"/>
</dbReference>
<protein>
    <submittedName>
        <fullName evidence="8">SDR family oxidoreductase</fullName>
    </submittedName>
</protein>
<dbReference type="EMBL" id="JBHSIZ010000033">
    <property type="protein sequence ID" value="MFC4959691.1"/>
    <property type="molecule type" value="Genomic_DNA"/>
</dbReference>
<gene>
    <name evidence="8" type="ORF">ACFPFX_25705</name>
</gene>
<dbReference type="SUPFAM" id="SSF52151">
    <property type="entry name" value="FabD/lysophospholipase-like"/>
    <property type="match status" value="1"/>
</dbReference>
<dbReference type="PANTHER" id="PTHR43775:SF37">
    <property type="entry name" value="SI:DKEY-61P9.11"/>
    <property type="match status" value="1"/>
</dbReference>
<dbReference type="InterPro" id="IPR020841">
    <property type="entry name" value="PKS_Beta-ketoAc_synthase_dom"/>
</dbReference>
<dbReference type="InterPro" id="IPR014031">
    <property type="entry name" value="Ketoacyl_synth_C"/>
</dbReference>
<dbReference type="Pfam" id="PF00550">
    <property type="entry name" value="PP-binding"/>
    <property type="match status" value="1"/>
</dbReference>
<dbReference type="Pfam" id="PF02801">
    <property type="entry name" value="Ketoacyl-synt_C"/>
    <property type="match status" value="1"/>
</dbReference>
<dbReference type="Pfam" id="PF00109">
    <property type="entry name" value="ketoacyl-synt"/>
    <property type="match status" value="1"/>
</dbReference>
<keyword evidence="5" id="KW-0012">Acyltransferase</keyword>
<dbReference type="Gene3D" id="3.30.70.3290">
    <property type="match status" value="1"/>
</dbReference>
<dbReference type="InterPro" id="IPR016039">
    <property type="entry name" value="Thiolase-like"/>
</dbReference>
<dbReference type="PROSITE" id="PS00012">
    <property type="entry name" value="PHOSPHOPANTETHEINE"/>
    <property type="match status" value="1"/>
</dbReference>
<keyword evidence="1" id="KW-0596">Phosphopantetheine</keyword>
<dbReference type="SUPFAM" id="SSF51735">
    <property type="entry name" value="NAD(P)-binding Rossmann-fold domains"/>
    <property type="match status" value="2"/>
</dbReference>
<evidence type="ECO:0000256" key="1">
    <source>
        <dbReference type="ARBA" id="ARBA00022450"/>
    </source>
</evidence>
<keyword evidence="2" id="KW-0597">Phosphoprotein</keyword>
<dbReference type="SMART" id="SM00823">
    <property type="entry name" value="PKS_PP"/>
    <property type="match status" value="1"/>
</dbReference>
<keyword evidence="4" id="KW-0045">Antibiotic biosynthesis</keyword>
<dbReference type="Gene3D" id="3.40.366.10">
    <property type="entry name" value="Malonyl-Coenzyme A Acyl Carrier Protein, domain 2"/>
    <property type="match status" value="1"/>
</dbReference>
<evidence type="ECO:0000256" key="3">
    <source>
        <dbReference type="ARBA" id="ARBA00022679"/>
    </source>
</evidence>
<dbReference type="PROSITE" id="PS00606">
    <property type="entry name" value="KS3_1"/>
    <property type="match status" value="1"/>
</dbReference>
<dbReference type="CDD" id="cd00833">
    <property type="entry name" value="PKS"/>
    <property type="match status" value="1"/>
</dbReference>
<dbReference type="SUPFAM" id="SSF53901">
    <property type="entry name" value="Thiolase-like"/>
    <property type="match status" value="1"/>
</dbReference>
<evidence type="ECO:0000313" key="9">
    <source>
        <dbReference type="Proteomes" id="UP001595834"/>
    </source>
</evidence>
<evidence type="ECO:0000259" key="6">
    <source>
        <dbReference type="PROSITE" id="PS50075"/>
    </source>
</evidence>
<dbReference type="Pfam" id="PF16197">
    <property type="entry name" value="KAsynt_C_assoc"/>
    <property type="match status" value="1"/>
</dbReference>
<dbReference type="RefSeq" id="WP_344380890.1">
    <property type="nucleotide sequence ID" value="NZ_BAAASQ010000057.1"/>
</dbReference>
<dbReference type="InterPro" id="IPR016036">
    <property type="entry name" value="Malonyl_transacylase_ACP-bd"/>
</dbReference>
<keyword evidence="3" id="KW-0808">Transferase</keyword>
<dbReference type="Gene3D" id="3.40.50.720">
    <property type="entry name" value="NAD(P)-binding Rossmann-like Domain"/>
    <property type="match status" value="1"/>
</dbReference>
<dbReference type="Proteomes" id="UP001595834">
    <property type="component" value="Unassembled WGS sequence"/>
</dbReference>
<dbReference type="SMART" id="SM00822">
    <property type="entry name" value="PKS_KR"/>
    <property type="match status" value="1"/>
</dbReference>
<dbReference type="Gene3D" id="3.40.47.10">
    <property type="match status" value="1"/>
</dbReference>
<dbReference type="InterPro" id="IPR001227">
    <property type="entry name" value="Ac_transferase_dom_sf"/>
</dbReference>
<comment type="caution">
    <text evidence="8">The sequence shown here is derived from an EMBL/GenBank/DDBJ whole genome shotgun (WGS) entry which is preliminary data.</text>
</comment>
<dbReference type="SUPFAM" id="SSF47336">
    <property type="entry name" value="ACP-like"/>
    <property type="match status" value="1"/>
</dbReference>
<dbReference type="InterPro" id="IPR050091">
    <property type="entry name" value="PKS_NRPS_Biosynth_Enz"/>
</dbReference>
<organism evidence="8 9">
    <name type="scientific">Streptomyces mauvecolor</name>
    <dbReference type="NCBI Taxonomy" id="58345"/>
    <lineage>
        <taxon>Bacteria</taxon>
        <taxon>Bacillati</taxon>
        <taxon>Actinomycetota</taxon>
        <taxon>Actinomycetes</taxon>
        <taxon>Kitasatosporales</taxon>
        <taxon>Streptomycetaceae</taxon>
        <taxon>Streptomyces</taxon>
    </lineage>
</organism>
<dbReference type="PROSITE" id="PS50075">
    <property type="entry name" value="CARRIER"/>
    <property type="match status" value="1"/>
</dbReference>
<accession>A0ABV9UT12</accession>
<keyword evidence="9" id="KW-1185">Reference proteome</keyword>
<sequence length="1530" mass="160253">MSQQDFSELSGLDDLQPEAAPEAQGIAIIGMGCRFPDADSPDRFWQNLLDGVESIRVEDSNAAADGAGWVGARSTLDAIDAFDAGFFGYSPREAALLDPQHRLFLEVCWEALEDGGAAGQRSTPEVGVYGGSGTSLYLMHHLGGQASRPRANFLDTTEDLQLLMAADRDYLTSRVSYKLGLNGPSVSVHAACATSLYAVHLACQALLAGECDLALAGGAHVPVPQIDGYRPEPGLVMSQDGHNRTFDARATGTVFGSGVGVVLLKPLDRALADNDRVYAVIRGTAVNNDGAERPGFSAPSVAGQAAVIRQALAAADVDPATVSYVEAHGTATPTGDPIEVAALAEAFQGAPPQSCALGSVKTNIGHLSWAAGISGLIKTTLSLWHRTLPASLHYAEPNPAIDFAGSPFYVQSKTCDWPVTEGPRRAGVSAFGLGGTNAHVVLEEAPAAPATATPETAADPVVLPVSGRSETALRELAGRVGRALEVGSAPEAVDAAYSLGVGRRHFAHRAAVVAPDRKTLAAVLDAVADGSADAADRFEGELGLAVGRAPAVPPRLTLLFSGQGAEYLEAGRDLYRAEPVFRDFLDVADPLVEGHTGVRITDHLYQDPARRGMPLTDIRLAQPLVYTLQCALAQLWRSWGLTPDALIGHSLGEYAAAHCAGVFDFATGLHLVNERAKLLDSLPETGAMAAVFADEPTVRELLDGTSTQDAGTVGIAALNAPRRTVISGDGAALDRVVAEAERRGLTVRPLRISRAAHSAHIDAVLDDYTAVLDSVELREPTFPVISTVTGAPAGAELATSGYWRRQLREPVRFLDAVRNAAQGDAPGVFLEIGLSNTLAGLAQLTLGDEGGEREPAVLETLRWERSDLASTRLALAGAYAAGVEVDWAALCPGGRTVSLPTYPFQRRRHWVEPARTATAADRVDSEAMGALDAAPPRQSGTGHYVVSWEDLPRSGADARSLADCRILLLAHTAAPAGPARELARELAGLGAQVQVHDLLGPSDPVAAAAQALADYRPDTVLNAVPALRRRHAELGGPVPSENTVAEDVAAAGGLAALRAYQAVSAANLPGELTVCTVTAGAHRVLASDGVVPAQGAVTGIARTARTEFTTVRHLHFDLAADAVRQGWPTAARGLAAALAAAPPGDAELALRGERILRPLLRHAQPPAAGADGGKGGGTPVRVRPDGWYVVVGGLSGVGLECAQALLELGARRLVLCGRQAPGPERAEPVERLRRAFGADIRTEALDVTQRPQVDRLFAAYVGEEVPLLGVVQAAGLIDDAILDRTDWERMARVLGPKAQGAWNLHRAAAAYAPELELFALTSSYGGLFGNPGQAGHAAACAYLDALAAHRRSLGLPGLSLDLGSWSDTGILAGNEEFLRELARQGIGTISRAEGRPAVREALAGWGSGQVAVLPNRWDDLHPEHHLATNPVLAGVLGEHSAAGEAPVPGEPEDVLAACQEVVSRVLGYGREELAGLDLTQAGMDSLNALTIRNKLQRLLKVPLPASICFDRPTLEELAADIDERRAQAHD</sequence>
<dbReference type="InterPro" id="IPR057326">
    <property type="entry name" value="KR_dom"/>
</dbReference>
<evidence type="ECO:0000313" key="8">
    <source>
        <dbReference type="EMBL" id="MFC4959691.1"/>
    </source>
</evidence>
<dbReference type="SUPFAM" id="SSF55048">
    <property type="entry name" value="Probable ACP-binding domain of malonyl-CoA ACP transacylase"/>
    <property type="match status" value="1"/>
</dbReference>
<evidence type="ECO:0000256" key="4">
    <source>
        <dbReference type="ARBA" id="ARBA00023194"/>
    </source>
</evidence>
<dbReference type="InterPro" id="IPR009081">
    <property type="entry name" value="PP-bd_ACP"/>
</dbReference>
<dbReference type="InterPro" id="IPR036291">
    <property type="entry name" value="NAD(P)-bd_dom_sf"/>
</dbReference>
<feature type="domain" description="Carrier" evidence="6">
    <location>
        <begin position="1449"/>
        <end position="1525"/>
    </location>
</feature>
<dbReference type="InterPro" id="IPR014043">
    <property type="entry name" value="Acyl_transferase_dom"/>
</dbReference>
<name>A0ABV9UT12_9ACTN</name>
<dbReference type="InterPro" id="IPR006162">
    <property type="entry name" value="Ppantetheine_attach_site"/>
</dbReference>
<dbReference type="InterPro" id="IPR036736">
    <property type="entry name" value="ACP-like_sf"/>
</dbReference>
<dbReference type="Pfam" id="PF00698">
    <property type="entry name" value="Acyl_transf_1"/>
    <property type="match status" value="1"/>
</dbReference>